<dbReference type="EMBL" id="DVHB01000082">
    <property type="protein sequence ID" value="HIR39705.1"/>
    <property type="molecule type" value="Genomic_DNA"/>
</dbReference>
<keyword evidence="1" id="KW-0812">Transmembrane</keyword>
<dbReference type="InterPro" id="IPR019074">
    <property type="entry name" value="YabQ"/>
</dbReference>
<feature type="transmembrane region" description="Helical" evidence="1">
    <location>
        <begin position="6"/>
        <end position="26"/>
    </location>
</feature>
<reference evidence="2" key="1">
    <citation type="submission" date="2020-10" db="EMBL/GenBank/DDBJ databases">
        <authorList>
            <person name="Gilroy R."/>
        </authorList>
    </citation>
    <scope>NUCLEOTIDE SEQUENCE</scope>
    <source>
        <strain evidence="2">ChiW25-3613</strain>
    </source>
</reference>
<evidence type="ECO:0000313" key="2">
    <source>
        <dbReference type="EMBL" id="HIR39705.1"/>
    </source>
</evidence>
<feature type="transmembrane region" description="Helical" evidence="1">
    <location>
        <begin position="76"/>
        <end position="100"/>
    </location>
</feature>
<reference evidence="2" key="2">
    <citation type="journal article" date="2021" name="PeerJ">
        <title>Extensive microbial diversity within the chicken gut microbiome revealed by metagenomics and culture.</title>
        <authorList>
            <person name="Gilroy R."/>
            <person name="Ravi A."/>
            <person name="Getino M."/>
            <person name="Pursley I."/>
            <person name="Horton D.L."/>
            <person name="Alikhan N.F."/>
            <person name="Baker D."/>
            <person name="Gharbi K."/>
            <person name="Hall N."/>
            <person name="Watson M."/>
            <person name="Adriaenssens E.M."/>
            <person name="Foster-Nyarko E."/>
            <person name="Jarju S."/>
            <person name="Secka A."/>
            <person name="Antonio M."/>
            <person name="Oren A."/>
            <person name="Chaudhuri R.R."/>
            <person name="La Ragione R."/>
            <person name="Hildebrand F."/>
            <person name="Pallen M.J."/>
        </authorList>
    </citation>
    <scope>NUCLEOTIDE SEQUENCE</scope>
    <source>
        <strain evidence="2">ChiW25-3613</strain>
    </source>
</reference>
<organism evidence="2 3">
    <name type="scientific">Candidatus Coproplasma stercoripullorum</name>
    <dbReference type="NCBI Taxonomy" id="2840751"/>
    <lineage>
        <taxon>Bacteria</taxon>
        <taxon>Bacillati</taxon>
        <taxon>Bacillota</taxon>
        <taxon>Clostridia</taxon>
        <taxon>Eubacteriales</taxon>
        <taxon>Candidatus Coproplasma</taxon>
    </lineage>
</organism>
<keyword evidence="1" id="KW-1133">Transmembrane helix</keyword>
<dbReference type="Proteomes" id="UP000824179">
    <property type="component" value="Unassembled WGS sequence"/>
</dbReference>
<gene>
    <name evidence="2" type="ORF">IAB90_04900</name>
</gene>
<sequence>MQIKIFLICLACGVLSGAVYDFLYIIRRAVFGAPSQKSKKREFICTAVCDLLYVLALSAIFVAASVYFCFPDVRLYMFAAVLVGALLYIKSFHIMVAFLINKLYNRTCKGVKVGKSGAKGAAVGRK</sequence>
<feature type="transmembrane region" description="Helical" evidence="1">
    <location>
        <begin position="47"/>
        <end position="70"/>
    </location>
</feature>
<dbReference type="Pfam" id="PF09578">
    <property type="entry name" value="Spore_YabQ"/>
    <property type="match status" value="1"/>
</dbReference>
<protein>
    <submittedName>
        <fullName evidence="2">Spore cortex biosynthesis protein YabQ</fullName>
    </submittedName>
</protein>
<keyword evidence="1" id="KW-0472">Membrane</keyword>
<dbReference type="AlphaFoldDB" id="A0A9D1DCN1"/>
<dbReference type="NCBIfam" id="TIGR02893">
    <property type="entry name" value="spore_yabQ"/>
    <property type="match status" value="1"/>
</dbReference>
<accession>A0A9D1DCN1</accession>
<evidence type="ECO:0000313" key="3">
    <source>
        <dbReference type="Proteomes" id="UP000824179"/>
    </source>
</evidence>
<name>A0A9D1DCN1_9FIRM</name>
<proteinExistence type="predicted"/>
<evidence type="ECO:0000256" key="1">
    <source>
        <dbReference type="SAM" id="Phobius"/>
    </source>
</evidence>
<comment type="caution">
    <text evidence="2">The sequence shown here is derived from an EMBL/GenBank/DDBJ whole genome shotgun (WGS) entry which is preliminary data.</text>
</comment>